<dbReference type="PRINTS" id="PR00377">
    <property type="entry name" value="IMPHPHTASES"/>
</dbReference>
<name>A0A8J6YWF0_9PROT</name>
<dbReference type="EC" id="3.1.3.15" evidence="6"/>
<evidence type="ECO:0000256" key="5">
    <source>
        <dbReference type="ARBA" id="ARBA00022842"/>
    </source>
</evidence>
<accession>A0A8J6YWF0</accession>
<feature type="binding site" evidence="7">
    <location>
        <position position="76"/>
    </location>
    <ligand>
        <name>Mg(2+)</name>
        <dbReference type="ChEBI" id="CHEBI:18420"/>
        <label>1</label>
        <note>catalytic</note>
    </ligand>
</feature>
<comment type="similarity">
    <text evidence="2">Belongs to the inositol monophosphatase superfamily.</text>
</comment>
<dbReference type="InterPro" id="IPR011809">
    <property type="entry name" value="His_9_proposed"/>
</dbReference>
<dbReference type="SUPFAM" id="SSF56655">
    <property type="entry name" value="Carbohydrate phosphatase"/>
    <property type="match status" value="1"/>
</dbReference>
<dbReference type="Pfam" id="PF00459">
    <property type="entry name" value="Inositol_P"/>
    <property type="match status" value="1"/>
</dbReference>
<dbReference type="Gene3D" id="3.40.190.80">
    <property type="match status" value="1"/>
</dbReference>
<organism evidence="8 9">
    <name type="scientific">Phaeovibrio sulfidiphilus</name>
    <dbReference type="NCBI Taxonomy" id="1220600"/>
    <lineage>
        <taxon>Bacteria</taxon>
        <taxon>Pseudomonadati</taxon>
        <taxon>Pseudomonadota</taxon>
        <taxon>Alphaproteobacteria</taxon>
        <taxon>Rhodospirillales</taxon>
        <taxon>Rhodospirillaceae</taxon>
        <taxon>Phaeovibrio</taxon>
    </lineage>
</organism>
<feature type="binding site" evidence="7">
    <location>
        <position position="217"/>
    </location>
    <ligand>
        <name>Mg(2+)</name>
        <dbReference type="ChEBI" id="CHEBI:18420"/>
        <label>1</label>
        <note>catalytic</note>
    </ligand>
</feature>
<dbReference type="InterPro" id="IPR051090">
    <property type="entry name" value="Inositol_monoP_superfamily"/>
</dbReference>
<evidence type="ECO:0000256" key="3">
    <source>
        <dbReference type="ARBA" id="ARBA00022723"/>
    </source>
</evidence>
<keyword evidence="5 7" id="KW-0460">Magnesium</keyword>
<proteinExistence type="inferred from homology"/>
<sequence length="273" mass="29412">MILRSTAFPDLSMCVALAHELAEISAGIIRPLFRSPALNVDDKADLTPVTAADRDSEAAMRERIREVFPDHGVIGEEFPAENPDAEFVWVLDPVDGTGALVSGLPTFGTLIGLCHRGTPVLGLINQPISDERWIGLTGEQTLFNGERAKVRAVRSLDQATIFTTALDCFASDSDRSAFERLAGKTRLRRFGCDCYAYGLLALGWCDLVCETGLKVHDFTALVPVITGAGGRMTGWDNRPLDLSSDGRVLASTGEPLHREALEILTGTKGATPS</sequence>
<dbReference type="GO" id="GO:0000105">
    <property type="term" value="P:L-histidine biosynthetic process"/>
    <property type="evidence" value="ECO:0007669"/>
    <property type="project" value="UniProtKB-UniRule"/>
</dbReference>
<dbReference type="InterPro" id="IPR000760">
    <property type="entry name" value="Inositol_monophosphatase-like"/>
</dbReference>
<dbReference type="Proteomes" id="UP000631034">
    <property type="component" value="Unassembled WGS sequence"/>
</dbReference>
<dbReference type="NCBIfam" id="TIGR02067">
    <property type="entry name" value="his_9_HisN"/>
    <property type="match status" value="1"/>
</dbReference>
<feature type="binding site" evidence="7">
    <location>
        <position position="92"/>
    </location>
    <ligand>
        <name>Mg(2+)</name>
        <dbReference type="ChEBI" id="CHEBI:18420"/>
        <label>1</label>
        <note>catalytic</note>
    </ligand>
</feature>
<keyword evidence="3 7" id="KW-0479">Metal-binding</keyword>
<keyword evidence="4 8" id="KW-0378">Hydrolase</keyword>
<evidence type="ECO:0000256" key="1">
    <source>
        <dbReference type="ARBA" id="ARBA00001946"/>
    </source>
</evidence>
<dbReference type="Gene3D" id="3.30.540.10">
    <property type="entry name" value="Fructose-1,6-Bisphosphatase, subunit A, domain 1"/>
    <property type="match status" value="1"/>
</dbReference>
<dbReference type="EMBL" id="JACZHT010000006">
    <property type="protein sequence ID" value="MBE1237694.1"/>
    <property type="molecule type" value="Genomic_DNA"/>
</dbReference>
<dbReference type="PANTHER" id="PTHR43200:SF6">
    <property type="entry name" value="3'(2'),5'-BISPHOSPHATE NUCLEOTIDASE"/>
    <property type="match status" value="1"/>
</dbReference>
<comment type="caution">
    <text evidence="8">The sequence shown here is derived from an EMBL/GenBank/DDBJ whole genome shotgun (WGS) entry which is preliminary data.</text>
</comment>
<evidence type="ECO:0000313" key="9">
    <source>
        <dbReference type="Proteomes" id="UP000631034"/>
    </source>
</evidence>
<dbReference type="GO" id="GO:0046872">
    <property type="term" value="F:metal ion binding"/>
    <property type="evidence" value="ECO:0007669"/>
    <property type="project" value="UniProtKB-KW"/>
</dbReference>
<evidence type="ECO:0000313" key="8">
    <source>
        <dbReference type="EMBL" id="MBE1237694.1"/>
    </source>
</evidence>
<gene>
    <name evidence="8" type="primary">hisN</name>
    <name evidence="8" type="ORF">IHV25_08540</name>
</gene>
<evidence type="ECO:0000256" key="7">
    <source>
        <dbReference type="PIRSR" id="PIRSR600760-2"/>
    </source>
</evidence>
<dbReference type="RefSeq" id="WP_192534699.1">
    <property type="nucleotide sequence ID" value="NZ_JACZHT010000006.1"/>
</dbReference>
<keyword evidence="9" id="KW-1185">Reference proteome</keyword>
<feature type="binding site" evidence="7">
    <location>
        <position position="95"/>
    </location>
    <ligand>
        <name>Mg(2+)</name>
        <dbReference type="ChEBI" id="CHEBI:18420"/>
        <label>1</label>
        <note>catalytic</note>
    </ligand>
</feature>
<dbReference type="PANTHER" id="PTHR43200">
    <property type="entry name" value="PHOSPHATASE"/>
    <property type="match status" value="1"/>
</dbReference>
<reference evidence="8" key="1">
    <citation type="submission" date="2020-10" db="EMBL/GenBank/DDBJ databases">
        <title>Genome sequence of the unusual species of purple photosynthetic bacteria, Phaeovibrio sulfidiphilus DSM 23193, type strain.</title>
        <authorList>
            <person name="Kyndt J.A."/>
            <person name="Meyer T.E."/>
        </authorList>
    </citation>
    <scope>NUCLEOTIDE SEQUENCE</scope>
    <source>
        <strain evidence="8">DSM 23193</strain>
    </source>
</reference>
<evidence type="ECO:0000256" key="2">
    <source>
        <dbReference type="ARBA" id="ARBA00009759"/>
    </source>
</evidence>
<dbReference type="AlphaFoldDB" id="A0A8J6YWF0"/>
<evidence type="ECO:0000256" key="6">
    <source>
        <dbReference type="NCBIfam" id="TIGR02067"/>
    </source>
</evidence>
<comment type="cofactor">
    <cofactor evidence="1 7">
        <name>Mg(2+)</name>
        <dbReference type="ChEBI" id="CHEBI:18420"/>
    </cofactor>
</comment>
<dbReference type="CDD" id="cd01641">
    <property type="entry name" value="Bacterial_IMPase_like_1"/>
    <property type="match status" value="1"/>
</dbReference>
<protein>
    <recommendedName>
        <fullName evidence="6">Histidinol-phosphatase</fullName>
        <ecNumber evidence="6">3.1.3.15</ecNumber>
    </recommendedName>
</protein>
<evidence type="ECO:0000256" key="4">
    <source>
        <dbReference type="ARBA" id="ARBA00022801"/>
    </source>
</evidence>
<dbReference type="GO" id="GO:0004401">
    <property type="term" value="F:histidinol-phosphatase activity"/>
    <property type="evidence" value="ECO:0007669"/>
    <property type="project" value="UniProtKB-UniRule"/>
</dbReference>